<dbReference type="RefSeq" id="WP_145389095.1">
    <property type="nucleotide sequence ID" value="NZ_CP037423.1"/>
</dbReference>
<name>A0A518HVD7_9BACT</name>
<protein>
    <recommendedName>
        <fullName evidence="4">Thioredoxin domain-containing protein</fullName>
    </recommendedName>
</protein>
<evidence type="ECO:0000313" key="3">
    <source>
        <dbReference type="Proteomes" id="UP000319004"/>
    </source>
</evidence>
<organism evidence="2 3">
    <name type="scientific">Stieleria neptunia</name>
    <dbReference type="NCBI Taxonomy" id="2527979"/>
    <lineage>
        <taxon>Bacteria</taxon>
        <taxon>Pseudomonadati</taxon>
        <taxon>Planctomycetota</taxon>
        <taxon>Planctomycetia</taxon>
        <taxon>Pirellulales</taxon>
        <taxon>Pirellulaceae</taxon>
        <taxon>Stieleria</taxon>
    </lineage>
</organism>
<evidence type="ECO:0008006" key="4">
    <source>
        <dbReference type="Google" id="ProtNLM"/>
    </source>
</evidence>
<keyword evidence="3" id="KW-1185">Reference proteome</keyword>
<dbReference type="AlphaFoldDB" id="A0A518HVD7"/>
<dbReference type="OrthoDB" id="279801at2"/>
<dbReference type="Proteomes" id="UP000319004">
    <property type="component" value="Chromosome"/>
</dbReference>
<dbReference type="KEGG" id="snep:Enr13x_46930"/>
<evidence type="ECO:0000256" key="1">
    <source>
        <dbReference type="SAM" id="MobiDB-lite"/>
    </source>
</evidence>
<dbReference type="EMBL" id="CP037423">
    <property type="protein sequence ID" value="QDV44822.1"/>
    <property type="molecule type" value="Genomic_DNA"/>
</dbReference>
<reference evidence="2 3" key="1">
    <citation type="submission" date="2019-03" db="EMBL/GenBank/DDBJ databases">
        <title>Deep-cultivation of Planctomycetes and their phenomic and genomic characterization uncovers novel biology.</title>
        <authorList>
            <person name="Wiegand S."/>
            <person name="Jogler M."/>
            <person name="Boedeker C."/>
            <person name="Pinto D."/>
            <person name="Vollmers J."/>
            <person name="Rivas-Marin E."/>
            <person name="Kohn T."/>
            <person name="Peeters S.H."/>
            <person name="Heuer A."/>
            <person name="Rast P."/>
            <person name="Oberbeckmann S."/>
            <person name="Bunk B."/>
            <person name="Jeske O."/>
            <person name="Meyerdierks A."/>
            <person name="Storesund J.E."/>
            <person name="Kallscheuer N."/>
            <person name="Luecker S."/>
            <person name="Lage O.M."/>
            <person name="Pohl T."/>
            <person name="Merkel B.J."/>
            <person name="Hornburger P."/>
            <person name="Mueller R.-W."/>
            <person name="Bruemmer F."/>
            <person name="Labrenz M."/>
            <person name="Spormann A.M."/>
            <person name="Op den Camp H."/>
            <person name="Overmann J."/>
            <person name="Amann R."/>
            <person name="Jetten M.S.M."/>
            <person name="Mascher T."/>
            <person name="Medema M.H."/>
            <person name="Devos D.P."/>
            <person name="Kaster A.-K."/>
            <person name="Ovreas L."/>
            <person name="Rohde M."/>
            <person name="Galperin M.Y."/>
            <person name="Jogler C."/>
        </authorList>
    </citation>
    <scope>NUCLEOTIDE SEQUENCE [LARGE SCALE GENOMIC DNA]</scope>
    <source>
        <strain evidence="2 3">Enr13</strain>
    </source>
</reference>
<feature type="compositionally biased region" description="Basic residues" evidence="1">
    <location>
        <begin position="220"/>
        <end position="230"/>
    </location>
</feature>
<feature type="region of interest" description="Disordered" evidence="1">
    <location>
        <begin position="206"/>
        <end position="230"/>
    </location>
</feature>
<evidence type="ECO:0000313" key="2">
    <source>
        <dbReference type="EMBL" id="QDV44822.1"/>
    </source>
</evidence>
<accession>A0A518HVD7</accession>
<proteinExistence type="predicted"/>
<gene>
    <name evidence="2" type="ORF">Enr13x_46930</name>
</gene>
<sequence>MSVMQSVIEKRRFRSAGLVLVALWTVGFIGVSSAPLSRGDDPVFSGPQPGEKLTPLKLRGVYDDVAGQEFDAIADAEGKPTLLVFVHKLTRPGLGLARGLTNYAQTLKEPPSYSAIVWLNDDKAEAEAYLTRARPSLNLKVPVGISIDGAEGPGAYGLNRNVELTVLIANDNKVLANFALIQPSMTDGVKIAGEFAKALGKTPPTAEELQKAAYPGRAMNMRRRPNAGRK</sequence>